<dbReference type="PROSITE" id="PS50937">
    <property type="entry name" value="HTH_MERR_2"/>
    <property type="match status" value="1"/>
</dbReference>
<dbReference type="AlphaFoldDB" id="A0A7X0VQK1"/>
<proteinExistence type="predicted"/>
<keyword evidence="4" id="KW-0804">Transcription</keyword>
<dbReference type="SMART" id="SM00422">
    <property type="entry name" value="HTH_MERR"/>
    <property type="match status" value="1"/>
</dbReference>
<evidence type="ECO:0000256" key="4">
    <source>
        <dbReference type="ARBA" id="ARBA00023163"/>
    </source>
</evidence>
<evidence type="ECO:0000313" key="7">
    <source>
        <dbReference type="Proteomes" id="UP000585258"/>
    </source>
</evidence>
<dbReference type="Pfam" id="PF13411">
    <property type="entry name" value="MerR_1"/>
    <property type="match status" value="1"/>
</dbReference>
<accession>A0A7X0VQK1</accession>
<keyword evidence="2" id="KW-0805">Transcription regulation</keyword>
<dbReference type="InterPro" id="IPR047057">
    <property type="entry name" value="MerR_fam"/>
</dbReference>
<comment type="caution">
    <text evidence="6">The sequence shown here is derived from an EMBL/GenBank/DDBJ whole genome shotgun (WGS) entry which is preliminary data.</text>
</comment>
<dbReference type="InterPro" id="IPR000551">
    <property type="entry name" value="MerR-type_HTH_dom"/>
</dbReference>
<dbReference type="SUPFAM" id="SSF46955">
    <property type="entry name" value="Putative DNA-binding domain"/>
    <property type="match status" value="1"/>
</dbReference>
<name>A0A7X0VQK1_9CLOT</name>
<dbReference type="EMBL" id="JACKWY010000002">
    <property type="protein sequence ID" value="MBB6714063.1"/>
    <property type="molecule type" value="Genomic_DNA"/>
</dbReference>
<organism evidence="6 7">
    <name type="scientific">Clostridium gasigenes</name>
    <dbReference type="NCBI Taxonomy" id="94869"/>
    <lineage>
        <taxon>Bacteria</taxon>
        <taxon>Bacillati</taxon>
        <taxon>Bacillota</taxon>
        <taxon>Clostridia</taxon>
        <taxon>Eubacteriales</taxon>
        <taxon>Clostridiaceae</taxon>
        <taxon>Clostridium</taxon>
    </lineage>
</organism>
<dbReference type="InterPro" id="IPR010499">
    <property type="entry name" value="AraC_E-bd"/>
</dbReference>
<dbReference type="Gene3D" id="1.10.1660.10">
    <property type="match status" value="1"/>
</dbReference>
<dbReference type="InterPro" id="IPR009061">
    <property type="entry name" value="DNA-bd_dom_put_sf"/>
</dbReference>
<protein>
    <submittedName>
        <fullName evidence="6">MerR family transcriptional regulator</fullName>
    </submittedName>
</protein>
<sequence>MGNTYANKYYQIGEVSKICNIPIRTLHHYNDIGLLKPKKIDSSNNYRYYSHEQLLHIRIIKDFKAEGFSLKAVGELLKRDDIDFNKKMLDLKCIEIDKTISELEMLRKKLKVYVEGMEYKENETIIDNNIHIKEIMPLDVAYLRYKGSWIHEEFITVFSELYKLIEKNNLKVIGTRLVMFNENYLEIDYSDSHIEICIPINKTTEIPGLVRKLDGFEAVVATHYGKYSNIQGTYKLVRGFIKNTEYKLQGNVIHNHIIDAGTTINREKYITEVIFPVIKI</sequence>
<keyword evidence="3" id="KW-0238">DNA-binding</keyword>
<evidence type="ECO:0000256" key="3">
    <source>
        <dbReference type="ARBA" id="ARBA00023125"/>
    </source>
</evidence>
<dbReference type="Gene3D" id="3.20.80.10">
    <property type="entry name" value="Regulatory factor, effector binding domain"/>
    <property type="match status" value="1"/>
</dbReference>
<evidence type="ECO:0000313" key="6">
    <source>
        <dbReference type="EMBL" id="MBB6714063.1"/>
    </source>
</evidence>
<gene>
    <name evidence="6" type="ORF">H7E68_04840</name>
</gene>
<dbReference type="InterPro" id="IPR011256">
    <property type="entry name" value="Reg_factor_effector_dom_sf"/>
</dbReference>
<dbReference type="Proteomes" id="UP000585258">
    <property type="component" value="Unassembled WGS sequence"/>
</dbReference>
<dbReference type="RefSeq" id="WP_185163748.1">
    <property type="nucleotide sequence ID" value="NZ_JACKWY010000002.1"/>
</dbReference>
<evidence type="ECO:0000259" key="5">
    <source>
        <dbReference type="PROSITE" id="PS50937"/>
    </source>
</evidence>
<evidence type="ECO:0000256" key="2">
    <source>
        <dbReference type="ARBA" id="ARBA00023015"/>
    </source>
</evidence>
<dbReference type="SMART" id="SM00871">
    <property type="entry name" value="AraC_E_bind"/>
    <property type="match status" value="1"/>
</dbReference>
<dbReference type="PANTHER" id="PTHR30204">
    <property type="entry name" value="REDOX-CYCLING DRUG-SENSING TRANSCRIPTIONAL ACTIVATOR SOXR"/>
    <property type="match status" value="1"/>
</dbReference>
<evidence type="ECO:0000256" key="1">
    <source>
        <dbReference type="ARBA" id="ARBA00022491"/>
    </source>
</evidence>
<dbReference type="GO" id="GO:0003700">
    <property type="term" value="F:DNA-binding transcription factor activity"/>
    <property type="evidence" value="ECO:0007669"/>
    <property type="project" value="InterPro"/>
</dbReference>
<dbReference type="SUPFAM" id="SSF55136">
    <property type="entry name" value="Probable bacterial effector-binding domain"/>
    <property type="match status" value="1"/>
</dbReference>
<dbReference type="PANTHER" id="PTHR30204:SF69">
    <property type="entry name" value="MERR-FAMILY TRANSCRIPTIONAL REGULATOR"/>
    <property type="match status" value="1"/>
</dbReference>
<dbReference type="Pfam" id="PF06445">
    <property type="entry name" value="GyrI-like"/>
    <property type="match status" value="1"/>
</dbReference>
<feature type="domain" description="HTH merR-type" evidence="5">
    <location>
        <begin position="9"/>
        <end position="79"/>
    </location>
</feature>
<dbReference type="GO" id="GO:0003677">
    <property type="term" value="F:DNA binding"/>
    <property type="evidence" value="ECO:0007669"/>
    <property type="project" value="UniProtKB-KW"/>
</dbReference>
<keyword evidence="1" id="KW-0678">Repressor</keyword>
<reference evidence="6 7" key="1">
    <citation type="submission" date="2020-08" db="EMBL/GenBank/DDBJ databases">
        <title>Clostridia isolated from Swiss meat.</title>
        <authorList>
            <person name="Wambui J."/>
            <person name="Stevens M.J.A."/>
            <person name="Stephan R."/>
        </authorList>
    </citation>
    <scope>NUCLEOTIDE SEQUENCE [LARGE SCALE GENOMIC DNA]</scope>
    <source>
        <strain evidence="6 7">CM001</strain>
    </source>
</reference>
<dbReference type="InterPro" id="IPR029442">
    <property type="entry name" value="GyrI-like"/>
</dbReference>